<dbReference type="Pfam" id="PF01814">
    <property type="entry name" value="Hemerythrin"/>
    <property type="match status" value="1"/>
</dbReference>
<evidence type="ECO:0000259" key="3">
    <source>
        <dbReference type="Pfam" id="PF01814"/>
    </source>
</evidence>
<feature type="domain" description="Hemerythrin-like" evidence="3">
    <location>
        <begin position="161"/>
        <end position="302"/>
    </location>
</feature>
<evidence type="ECO:0000313" key="5">
    <source>
        <dbReference type="Proteomes" id="UP000317422"/>
    </source>
</evidence>
<gene>
    <name evidence="4" type="ORF">FHX37_1574</name>
</gene>
<organism evidence="4 5">
    <name type="scientific">Haloactinospora alba</name>
    <dbReference type="NCBI Taxonomy" id="405555"/>
    <lineage>
        <taxon>Bacteria</taxon>
        <taxon>Bacillati</taxon>
        <taxon>Actinomycetota</taxon>
        <taxon>Actinomycetes</taxon>
        <taxon>Streptosporangiales</taxon>
        <taxon>Nocardiopsidaceae</taxon>
        <taxon>Haloactinospora</taxon>
    </lineage>
</organism>
<proteinExistence type="inferred from homology"/>
<dbReference type="InterPro" id="IPR004378">
    <property type="entry name" value="F420H2_quin_Rdtase"/>
</dbReference>
<dbReference type="EMBL" id="VFQC01000001">
    <property type="protein sequence ID" value="TQN31656.1"/>
    <property type="molecule type" value="Genomic_DNA"/>
</dbReference>
<dbReference type="InterPro" id="IPR012349">
    <property type="entry name" value="Split_barrel_FMN-bd"/>
</dbReference>
<dbReference type="AlphaFoldDB" id="A0A543NII9"/>
<comment type="similarity">
    <text evidence="1">Belongs to the F420H(2)-dependent quinone reductase family.</text>
</comment>
<comment type="caution">
    <text evidence="4">The sequence shown here is derived from an EMBL/GenBank/DDBJ whole genome shotgun (WGS) entry which is preliminary data.</text>
</comment>
<evidence type="ECO:0000256" key="2">
    <source>
        <dbReference type="ARBA" id="ARBA00049106"/>
    </source>
</evidence>
<keyword evidence="5" id="KW-1185">Reference proteome</keyword>
<dbReference type="GO" id="GO:0016491">
    <property type="term" value="F:oxidoreductase activity"/>
    <property type="evidence" value="ECO:0007669"/>
    <property type="project" value="InterPro"/>
</dbReference>
<dbReference type="GO" id="GO:0005886">
    <property type="term" value="C:plasma membrane"/>
    <property type="evidence" value="ECO:0007669"/>
    <property type="project" value="TreeGrafter"/>
</dbReference>
<dbReference type="InterPro" id="IPR012312">
    <property type="entry name" value="Hemerythrin-like"/>
</dbReference>
<protein>
    <submittedName>
        <fullName evidence="4">Deazaflavin-dependent oxidoreductase (Nitroreductase family)</fullName>
    </submittedName>
</protein>
<dbReference type="GO" id="GO:0070967">
    <property type="term" value="F:coenzyme F420 binding"/>
    <property type="evidence" value="ECO:0007669"/>
    <property type="project" value="TreeGrafter"/>
</dbReference>
<comment type="catalytic activity">
    <reaction evidence="2">
        <text>oxidized coenzyme F420-(gamma-L-Glu)(n) + a quinol + H(+) = reduced coenzyme F420-(gamma-L-Glu)(n) + a quinone</text>
        <dbReference type="Rhea" id="RHEA:39663"/>
        <dbReference type="Rhea" id="RHEA-COMP:12939"/>
        <dbReference type="Rhea" id="RHEA-COMP:14378"/>
        <dbReference type="ChEBI" id="CHEBI:15378"/>
        <dbReference type="ChEBI" id="CHEBI:24646"/>
        <dbReference type="ChEBI" id="CHEBI:132124"/>
        <dbReference type="ChEBI" id="CHEBI:133980"/>
        <dbReference type="ChEBI" id="CHEBI:139511"/>
    </reaction>
</comment>
<dbReference type="CDD" id="cd12108">
    <property type="entry name" value="Hr-like"/>
    <property type="match status" value="1"/>
</dbReference>
<sequence length="319" mass="35111">MRENSVSNADVRNGEVADFNQRVISEFRANSGEAGGPLSGTDLLLLTTVGAVSAEEHTVPLGYVSDNQGVVVVASSGGSDHHPDWYRNLLAHPMVTVETGTEEYAAVAVPAVGEERDRLFRYVVQHQPGYAEYQSRTSRTIPVVRLERSFGDDSSSSATVADKLVEVHTWLRGQLDRVRVEAEAYFTRRSEPGEAESAPVSGVEIQIRQHCLAFCEALHSHHSGEDSRMIPDLRRMHPHLGETLDRLQEEHRSVAHIQRELERLLADITTVAPETFRAELGRMDTELRAHLRYEETSLLPALAEIPLPSGPVAGGGEAP</sequence>
<evidence type="ECO:0000256" key="1">
    <source>
        <dbReference type="ARBA" id="ARBA00008710"/>
    </source>
</evidence>
<dbReference type="PANTHER" id="PTHR39428">
    <property type="entry name" value="F420H(2)-DEPENDENT QUINONE REDUCTASE RV1261C"/>
    <property type="match status" value="1"/>
</dbReference>
<dbReference type="SUPFAM" id="SSF50475">
    <property type="entry name" value="FMN-binding split barrel"/>
    <property type="match status" value="1"/>
</dbReference>
<dbReference type="Gene3D" id="2.30.110.10">
    <property type="entry name" value="Electron Transport, Fmn-binding Protein, Chain A"/>
    <property type="match status" value="1"/>
</dbReference>
<dbReference type="Pfam" id="PF04075">
    <property type="entry name" value="F420H2_quin_red"/>
    <property type="match status" value="1"/>
</dbReference>
<reference evidence="4 5" key="1">
    <citation type="submission" date="2019-06" db="EMBL/GenBank/DDBJ databases">
        <title>Sequencing the genomes of 1000 actinobacteria strains.</title>
        <authorList>
            <person name="Klenk H.-P."/>
        </authorList>
    </citation>
    <scope>NUCLEOTIDE SEQUENCE [LARGE SCALE GENOMIC DNA]</scope>
    <source>
        <strain evidence="4 5">DSM 45015</strain>
    </source>
</reference>
<evidence type="ECO:0000313" key="4">
    <source>
        <dbReference type="EMBL" id="TQN31656.1"/>
    </source>
</evidence>
<accession>A0A543NII9</accession>
<dbReference type="OrthoDB" id="8225825at2"/>
<dbReference type="PANTHER" id="PTHR39428:SF1">
    <property type="entry name" value="F420H(2)-DEPENDENT QUINONE REDUCTASE RV1261C"/>
    <property type="match status" value="1"/>
</dbReference>
<dbReference type="Proteomes" id="UP000317422">
    <property type="component" value="Unassembled WGS sequence"/>
</dbReference>
<dbReference type="Gene3D" id="1.20.120.520">
    <property type="entry name" value="nmb1532 protein domain like"/>
    <property type="match status" value="1"/>
</dbReference>
<dbReference type="NCBIfam" id="TIGR00026">
    <property type="entry name" value="hi_GC_TIGR00026"/>
    <property type="match status" value="1"/>
</dbReference>
<name>A0A543NII9_9ACTN</name>